<comment type="caution">
    <text evidence="1">The sequence shown here is derived from an EMBL/GenBank/DDBJ whole genome shotgun (WGS) entry which is preliminary data.</text>
</comment>
<dbReference type="EMBL" id="JBBPBK010000008">
    <property type="protein sequence ID" value="KAK9279030.1"/>
    <property type="molecule type" value="Genomic_DNA"/>
</dbReference>
<organism evidence="1 2">
    <name type="scientific">Liquidambar formosana</name>
    <name type="common">Formosan gum</name>
    <dbReference type="NCBI Taxonomy" id="63359"/>
    <lineage>
        <taxon>Eukaryota</taxon>
        <taxon>Viridiplantae</taxon>
        <taxon>Streptophyta</taxon>
        <taxon>Embryophyta</taxon>
        <taxon>Tracheophyta</taxon>
        <taxon>Spermatophyta</taxon>
        <taxon>Magnoliopsida</taxon>
        <taxon>eudicotyledons</taxon>
        <taxon>Gunneridae</taxon>
        <taxon>Pentapetalae</taxon>
        <taxon>Saxifragales</taxon>
        <taxon>Altingiaceae</taxon>
        <taxon>Liquidambar</taxon>
    </lineage>
</organism>
<protein>
    <submittedName>
        <fullName evidence="1">Uncharacterized protein</fullName>
    </submittedName>
</protein>
<gene>
    <name evidence="1" type="ORF">L1049_012705</name>
</gene>
<name>A0AAP0RJY7_LIQFO</name>
<accession>A0AAP0RJY7</accession>
<dbReference type="Proteomes" id="UP001415857">
    <property type="component" value="Unassembled WGS sequence"/>
</dbReference>
<dbReference type="AlphaFoldDB" id="A0AAP0RJY7"/>
<dbReference type="PANTHER" id="PTHR31953">
    <property type="entry name" value="BETA-FRUCTOFURANOSIDASE, INSOLUBLE ISOENZYME CWINV1-RELATED"/>
    <property type="match status" value="1"/>
</dbReference>
<dbReference type="InterPro" id="IPR050551">
    <property type="entry name" value="Fructan_Metab_Enzymes"/>
</dbReference>
<keyword evidence="2" id="KW-1185">Reference proteome</keyword>
<dbReference type="Gene3D" id="2.60.120.560">
    <property type="entry name" value="Exo-inulinase, domain 1"/>
    <property type="match status" value="1"/>
</dbReference>
<proteinExistence type="predicted"/>
<dbReference type="SUPFAM" id="SSF49899">
    <property type="entry name" value="Concanavalin A-like lectins/glucanases"/>
    <property type="match status" value="1"/>
</dbReference>
<sequence>MDFCCYVVSLSFGQTLETVLCAFDVDGQDAVTVVGYPLGGDTISEMKGVVSCIESIPRVVVFGQRTKTSILQWPVEEVESLRLTSVEFKGVELAPGSIVPLNIGTTTDQLNITGEFEIDKEALAKTVHNDATDDCSSGAVEKGSFGPFGLLIANKTLFELTPINFYIAKTQ</sequence>
<reference evidence="1 2" key="1">
    <citation type="journal article" date="2024" name="Plant J.">
        <title>Genome sequences and population genomics reveal climatic adaptation and genomic divergence between two closely related sweetgum species.</title>
        <authorList>
            <person name="Xu W.Q."/>
            <person name="Ren C.Q."/>
            <person name="Zhang X.Y."/>
            <person name="Comes H.P."/>
            <person name="Liu X.H."/>
            <person name="Li Y.G."/>
            <person name="Kettle C.J."/>
            <person name="Jalonen R."/>
            <person name="Gaisberger H."/>
            <person name="Ma Y.Z."/>
            <person name="Qiu Y.X."/>
        </authorList>
    </citation>
    <scope>NUCLEOTIDE SEQUENCE [LARGE SCALE GENOMIC DNA]</scope>
    <source>
        <strain evidence="1">Hangzhou</strain>
    </source>
</reference>
<evidence type="ECO:0000313" key="2">
    <source>
        <dbReference type="Proteomes" id="UP001415857"/>
    </source>
</evidence>
<dbReference type="InterPro" id="IPR013320">
    <property type="entry name" value="ConA-like_dom_sf"/>
</dbReference>
<evidence type="ECO:0000313" key="1">
    <source>
        <dbReference type="EMBL" id="KAK9279030.1"/>
    </source>
</evidence>